<feature type="region of interest" description="Disordered" evidence="5">
    <location>
        <begin position="1"/>
        <end position="25"/>
    </location>
</feature>
<evidence type="ECO:0000256" key="4">
    <source>
        <dbReference type="SAM" id="Coils"/>
    </source>
</evidence>
<keyword evidence="3" id="KW-0539">Nucleus</keyword>
<comment type="caution">
    <text evidence="6">The sequence shown here is derived from an EMBL/GenBank/DDBJ whole genome shotgun (WGS) entry which is preliminary data.</text>
</comment>
<feature type="compositionally biased region" description="Basic residues" evidence="5">
    <location>
        <begin position="1"/>
        <end position="11"/>
    </location>
</feature>
<feature type="region of interest" description="Disordered" evidence="5">
    <location>
        <begin position="304"/>
        <end position="340"/>
    </location>
</feature>
<dbReference type="Pfam" id="PF09766">
    <property type="entry name" value="FmiP_Thoc5"/>
    <property type="match status" value="1"/>
</dbReference>
<dbReference type="EMBL" id="JARKHS020012502">
    <property type="protein sequence ID" value="KAK8776850.1"/>
    <property type="molecule type" value="Genomic_DNA"/>
</dbReference>
<name>A0AAQ4EQ86_AMBAM</name>
<accession>A0AAQ4EQ86</accession>
<proteinExistence type="inferred from homology"/>
<keyword evidence="4" id="KW-0175">Coiled coil</keyword>
<evidence type="ECO:0000256" key="5">
    <source>
        <dbReference type="SAM" id="MobiDB-lite"/>
    </source>
</evidence>
<dbReference type="InterPro" id="IPR019163">
    <property type="entry name" value="THO_Thoc5"/>
</dbReference>
<dbReference type="Proteomes" id="UP001321473">
    <property type="component" value="Unassembled WGS sequence"/>
</dbReference>
<evidence type="ECO:0000256" key="3">
    <source>
        <dbReference type="ARBA" id="ARBA00023242"/>
    </source>
</evidence>
<evidence type="ECO:0000313" key="6">
    <source>
        <dbReference type="EMBL" id="KAK8776850.1"/>
    </source>
</evidence>
<comment type="subcellular location">
    <subcellularLocation>
        <location evidence="1">Nucleus</location>
    </subcellularLocation>
</comment>
<dbReference type="AlphaFoldDB" id="A0AAQ4EQ86"/>
<keyword evidence="7" id="KW-1185">Reference proteome</keyword>
<evidence type="ECO:0000313" key="7">
    <source>
        <dbReference type="Proteomes" id="UP001321473"/>
    </source>
</evidence>
<evidence type="ECO:0000256" key="2">
    <source>
        <dbReference type="ARBA" id="ARBA00008044"/>
    </source>
</evidence>
<feature type="compositionally biased region" description="Acidic residues" evidence="5">
    <location>
        <begin position="309"/>
        <end position="321"/>
    </location>
</feature>
<gene>
    <name evidence="6" type="ORF">V5799_029806</name>
</gene>
<feature type="coiled-coil region" evidence="4">
    <location>
        <begin position="200"/>
        <end position="227"/>
    </location>
</feature>
<dbReference type="PANTHER" id="PTHR13375:SF3">
    <property type="entry name" value="THO COMPLEX SUBUNIT 5 HOMOLOG"/>
    <property type="match status" value="1"/>
</dbReference>
<protein>
    <submittedName>
        <fullName evidence="6">Uncharacterized protein</fullName>
    </submittedName>
</protein>
<sequence>MSRDKKVKRAKTANDVSNSALAPKLAERSGAGQNLLFDYFQMEEEEAKVRDSQDDENVFRKTCAEIQRNMKKILDMKLQRRPLADMEELRVETSLLFLTLKKVNRLDKHRLKVAKDAVNEKKQKVDNFHLQLQNLTYEMMHLQKEVTKCMEFRSRDEEIDLVPVEEFRREAPADVLKRDVTDADPHQLTLARLQWELVQRKQLSQKLRGLESMRASYEREIEKKRECLSSIQPTLQAVLEASQPLQADLGLPLQVHQVEHASAQYLARPLYVLYVQAAAYQHAYGDCFEVSMEGSVEESKALLETTQENQDEDSGESDQEESNAGKRHRRLTRSGAGSSNVAKCLQKHPLTVVLTLQHKGYRLQVTFTYVIPLHIVTVTANVAEPYGVSSGVSASPVMCPTTILDNMFGDDNGLCSPNPANHFQLKKNGLADFSQVVSEVGKAYRWAQRLAGLEFLQGCGSATVVASHEVGRAFVEELVQTVTARFAARVALYEQLLSLEKGVVLVPAQLSDHFPSKVTSVLKQWTQVTHADVESHPSHKEMEDLGLIRGDELVYQAVFRRGSAMLRALVLLHDNYPRDAPLLLLTLQLREECSSRDDDTVKELERELNVHCVEQVQAQAGNQLLSCQLQHLLVCMDVLLESMCDHLDAPREFSRDKVLARVARGPGRSRPYKFLTKPGIFTQRT</sequence>
<dbReference type="GO" id="GO:0006406">
    <property type="term" value="P:mRNA export from nucleus"/>
    <property type="evidence" value="ECO:0007669"/>
    <property type="project" value="TreeGrafter"/>
</dbReference>
<evidence type="ECO:0000256" key="1">
    <source>
        <dbReference type="ARBA" id="ARBA00004123"/>
    </source>
</evidence>
<dbReference type="GO" id="GO:0000445">
    <property type="term" value="C:THO complex part of transcription export complex"/>
    <property type="evidence" value="ECO:0007669"/>
    <property type="project" value="TreeGrafter"/>
</dbReference>
<organism evidence="6 7">
    <name type="scientific">Amblyomma americanum</name>
    <name type="common">Lone star tick</name>
    <dbReference type="NCBI Taxonomy" id="6943"/>
    <lineage>
        <taxon>Eukaryota</taxon>
        <taxon>Metazoa</taxon>
        <taxon>Ecdysozoa</taxon>
        <taxon>Arthropoda</taxon>
        <taxon>Chelicerata</taxon>
        <taxon>Arachnida</taxon>
        <taxon>Acari</taxon>
        <taxon>Parasitiformes</taxon>
        <taxon>Ixodida</taxon>
        <taxon>Ixodoidea</taxon>
        <taxon>Ixodidae</taxon>
        <taxon>Amblyomminae</taxon>
        <taxon>Amblyomma</taxon>
    </lineage>
</organism>
<dbReference type="GO" id="GO:0003729">
    <property type="term" value="F:mRNA binding"/>
    <property type="evidence" value="ECO:0007669"/>
    <property type="project" value="TreeGrafter"/>
</dbReference>
<reference evidence="6 7" key="1">
    <citation type="journal article" date="2023" name="Arcadia Sci">
        <title>De novo assembly of a long-read Amblyomma americanum tick genome.</title>
        <authorList>
            <person name="Chou S."/>
            <person name="Poskanzer K.E."/>
            <person name="Rollins M."/>
            <person name="Thuy-Boun P.S."/>
        </authorList>
    </citation>
    <scope>NUCLEOTIDE SEQUENCE [LARGE SCALE GENOMIC DNA]</scope>
    <source>
        <strain evidence="6">F_SG_1</strain>
        <tissue evidence="6">Salivary glands</tissue>
    </source>
</reference>
<comment type="similarity">
    <text evidence="2">Belongs to the THOC5 family.</text>
</comment>
<dbReference type="PANTHER" id="PTHR13375">
    <property type="entry name" value="FMS INTERACTING PROTEIN"/>
    <property type="match status" value="1"/>
</dbReference>